<dbReference type="AlphaFoldDB" id="A0A7X5ZPQ3"/>
<keyword evidence="2" id="KW-1185">Reference proteome</keyword>
<dbReference type="Proteomes" id="UP000545493">
    <property type="component" value="Unassembled WGS sequence"/>
</dbReference>
<dbReference type="PANTHER" id="PTHR11014:SF63">
    <property type="entry name" value="METALLOPEPTIDASE, PUTATIVE (AFU_ORTHOLOGUE AFUA_6G09600)-RELATED"/>
    <property type="match status" value="1"/>
</dbReference>
<organism evidence="1 2">
    <name type="scientific">Saccharomonospora amisosensis</name>
    <dbReference type="NCBI Taxonomy" id="1128677"/>
    <lineage>
        <taxon>Bacteria</taxon>
        <taxon>Bacillati</taxon>
        <taxon>Actinomycetota</taxon>
        <taxon>Actinomycetes</taxon>
        <taxon>Pseudonocardiales</taxon>
        <taxon>Pseudonocardiaceae</taxon>
        <taxon>Saccharomonospora</taxon>
    </lineage>
</organism>
<evidence type="ECO:0000313" key="1">
    <source>
        <dbReference type="EMBL" id="NIJ10495.1"/>
    </source>
</evidence>
<dbReference type="Gene3D" id="3.40.630.10">
    <property type="entry name" value="Zn peptidases"/>
    <property type="match status" value="2"/>
</dbReference>
<keyword evidence="1" id="KW-0121">Carboxypeptidase</keyword>
<dbReference type="SUPFAM" id="SSF55031">
    <property type="entry name" value="Bacterial exopeptidase dimerisation domain"/>
    <property type="match status" value="1"/>
</dbReference>
<dbReference type="EMBL" id="JAAOYM010000001">
    <property type="protein sequence ID" value="NIJ10495.1"/>
    <property type="molecule type" value="Genomic_DNA"/>
</dbReference>
<name>A0A7X5ZPQ3_9PSEU</name>
<evidence type="ECO:0000313" key="2">
    <source>
        <dbReference type="Proteomes" id="UP000545493"/>
    </source>
</evidence>
<keyword evidence="1" id="KW-0645">Protease</keyword>
<dbReference type="InterPro" id="IPR017439">
    <property type="entry name" value="Amidohydrolase"/>
</dbReference>
<comment type="caution">
    <text evidence="1">The sequence shown here is derived from an EMBL/GenBank/DDBJ whole genome shotgun (WGS) entry which is preliminary data.</text>
</comment>
<gene>
    <name evidence="1" type="ORF">FHU38_000839</name>
</gene>
<dbReference type="InterPro" id="IPR002933">
    <property type="entry name" value="Peptidase_M20"/>
</dbReference>
<proteinExistence type="predicted"/>
<dbReference type="PANTHER" id="PTHR11014">
    <property type="entry name" value="PEPTIDASE M20 FAMILY MEMBER"/>
    <property type="match status" value="1"/>
</dbReference>
<dbReference type="Pfam" id="PF01546">
    <property type="entry name" value="Peptidase_M20"/>
    <property type="match status" value="1"/>
</dbReference>
<keyword evidence="1" id="KW-0378">Hydrolase</keyword>
<protein>
    <submittedName>
        <fullName evidence="1">Metal-dependent amidase/aminoacylase/carboxypeptidase family protein</fullName>
    </submittedName>
</protein>
<accession>A0A7X5ZPQ3</accession>
<dbReference type="SUPFAM" id="SSF53187">
    <property type="entry name" value="Zn-dependent exopeptidases"/>
    <property type="match status" value="1"/>
</dbReference>
<dbReference type="InterPro" id="IPR036264">
    <property type="entry name" value="Bact_exopeptidase_dim_dom"/>
</dbReference>
<sequence length="273" mass="29010">MLLIFQQAEEVHPSGARRVIEGLGPGTWPADQMYGLHLWPELPEDTIGLRTGALMPGISGVTATFRAVQGRSHGTRVDAGAGDALNAVNRFCSMVERVVPAGRCPTSERPVVVHVGMAQAGEAPNQPASSGSVRATMRWLDHDARVRCEKDLRQIAEDVTAETGVAVNVCVENDVRPLVPNAASAVNNVASACEKVGLNVAANYPQAPLGVSDDFGCYLEHVPGALFLVGCGTGNDQADLHDPKFDFREEALLPVVDVLELLARQDFGSVVNP</sequence>
<reference evidence="1 2" key="1">
    <citation type="submission" date="2020-03" db="EMBL/GenBank/DDBJ databases">
        <title>Sequencing the genomes of 1000 actinobacteria strains.</title>
        <authorList>
            <person name="Klenk H.-P."/>
        </authorList>
    </citation>
    <scope>NUCLEOTIDE SEQUENCE [LARGE SCALE GENOMIC DNA]</scope>
    <source>
        <strain evidence="1 2">DSM 45685</strain>
    </source>
</reference>
<dbReference type="GO" id="GO:0004180">
    <property type="term" value="F:carboxypeptidase activity"/>
    <property type="evidence" value="ECO:0007669"/>
    <property type="project" value="UniProtKB-KW"/>
</dbReference>